<dbReference type="InterPro" id="IPR053269">
    <property type="entry name" value="Asp-Met_ligase"/>
</dbReference>
<evidence type="ECO:0000313" key="6">
    <source>
        <dbReference type="Proteomes" id="UP000515679"/>
    </source>
</evidence>
<evidence type="ECO:0000256" key="1">
    <source>
        <dbReference type="ARBA" id="ARBA00022741"/>
    </source>
</evidence>
<dbReference type="PROSITE" id="PS50975">
    <property type="entry name" value="ATP_GRASP"/>
    <property type="match status" value="1"/>
</dbReference>
<dbReference type="Pfam" id="PF02222">
    <property type="entry name" value="ATP-grasp"/>
    <property type="match status" value="1"/>
</dbReference>
<dbReference type="EMBL" id="CP041969">
    <property type="protein sequence ID" value="QMV40970.1"/>
    <property type="molecule type" value="Genomic_DNA"/>
</dbReference>
<proteinExistence type="predicted"/>
<dbReference type="GO" id="GO:0005524">
    <property type="term" value="F:ATP binding"/>
    <property type="evidence" value="ECO:0007669"/>
    <property type="project" value="UniProtKB-UniRule"/>
</dbReference>
<evidence type="ECO:0000256" key="2">
    <source>
        <dbReference type="ARBA" id="ARBA00022840"/>
    </source>
</evidence>
<dbReference type="InterPro" id="IPR041356">
    <property type="entry name" value="PGM1_C"/>
</dbReference>
<protein>
    <submittedName>
        <fullName evidence="5">ATP-grasp domain-containing protein</fullName>
    </submittedName>
</protein>
<dbReference type="RefSeq" id="WP_182302327.1">
    <property type="nucleotide sequence ID" value="NZ_CP041969.1"/>
</dbReference>
<keyword evidence="1 3" id="KW-0547">Nucleotide-binding</keyword>
<dbReference type="InterPro" id="IPR040754">
    <property type="entry name" value="PreAtp-grasp"/>
</dbReference>
<dbReference type="Proteomes" id="UP000515679">
    <property type="component" value="Chromosome"/>
</dbReference>
<keyword evidence="6" id="KW-1185">Reference proteome</keyword>
<evidence type="ECO:0000259" key="4">
    <source>
        <dbReference type="PROSITE" id="PS50975"/>
    </source>
</evidence>
<dbReference type="Pfam" id="PF18604">
    <property type="entry name" value="PreAtp-grasp"/>
    <property type="match status" value="1"/>
</dbReference>
<dbReference type="GO" id="GO:0046872">
    <property type="term" value="F:metal ion binding"/>
    <property type="evidence" value="ECO:0007669"/>
    <property type="project" value="InterPro"/>
</dbReference>
<organism evidence="5 6">
    <name type="scientific">Cohnella cholangitidis</name>
    <dbReference type="NCBI Taxonomy" id="2598458"/>
    <lineage>
        <taxon>Bacteria</taxon>
        <taxon>Bacillati</taxon>
        <taxon>Bacillota</taxon>
        <taxon>Bacilli</taxon>
        <taxon>Bacillales</taxon>
        <taxon>Paenibacillaceae</taxon>
        <taxon>Cohnella</taxon>
    </lineage>
</organism>
<evidence type="ECO:0000256" key="3">
    <source>
        <dbReference type="PROSITE-ProRule" id="PRU00409"/>
    </source>
</evidence>
<dbReference type="AlphaFoldDB" id="A0A7G5BVI6"/>
<dbReference type="KEGG" id="cchl:FPL14_06910"/>
<sequence>MRAPFNLIARLTEERERGVIVWMLNIGAEKVWHPAPAGVTDRAEDRIVGRVEEMNLLLCRKQDVLVLRERPDPYYLSQLERWGFDIPRIFVPSVADPWTPIAELALRDSELLGALSELASAEEDVAFVPYAVTPLEEEIARRCGLRLESASSGIYASVNDKIENRRMAEELGYPVCEGRVCGTAEEVRETFRELMQKYGKAIVKEPYGASGKGLYIVEDERQLSPVLARLTRSAKARPESARWLVEGWHDKQADINYQIYIAPDGQVDVFSIKRQLLRETVYIGSQIPADLDEEMLRRYRTYGEEIGRYLHSIGYIGVAGIDSIVTADGTIIPIVEINGRFTLSTYVSFLGRVLGENQRVFSRYFRFASGERLDYEALCAVLDREGLIYRPEGREGVLVYTSGTLPLELDESAGVYAGRIFVLVAGRDWPTVERLGSRLEQVVRELPRLAQAERESTEAASH</sequence>
<dbReference type="Gene3D" id="3.30.470.20">
    <property type="entry name" value="ATP-grasp fold, B domain"/>
    <property type="match status" value="1"/>
</dbReference>
<reference evidence="5 6" key="1">
    <citation type="submission" date="2019-07" db="EMBL/GenBank/DDBJ databases">
        <authorList>
            <person name="Kim J.K."/>
            <person name="Cheong H.-M."/>
            <person name="Choi Y."/>
            <person name="Hwang K.J."/>
            <person name="Lee S."/>
            <person name="Choi C."/>
        </authorList>
    </citation>
    <scope>NUCLEOTIDE SEQUENCE [LARGE SCALE GENOMIC DNA]</scope>
    <source>
        <strain evidence="5 6">KS 22</strain>
    </source>
</reference>
<accession>A0A7G5BVI6</accession>
<evidence type="ECO:0000313" key="5">
    <source>
        <dbReference type="EMBL" id="QMV40970.1"/>
    </source>
</evidence>
<dbReference type="SUPFAM" id="SSF56059">
    <property type="entry name" value="Glutathione synthetase ATP-binding domain-like"/>
    <property type="match status" value="1"/>
</dbReference>
<dbReference type="PANTHER" id="PTHR37018:SF1">
    <property type="entry name" value="CULTURE SPECIFIC PROTEIN, PUTATIVE (AFU_ORTHOLOGUE AFUA_2G00130)-RELATED"/>
    <property type="match status" value="1"/>
</dbReference>
<gene>
    <name evidence="5" type="ORF">FPL14_06910</name>
</gene>
<dbReference type="InterPro" id="IPR003135">
    <property type="entry name" value="ATP-grasp_carboxylate-amine"/>
</dbReference>
<keyword evidence="2 3" id="KW-0067">ATP-binding</keyword>
<dbReference type="PANTHER" id="PTHR37018">
    <property type="entry name" value="CULTURE SPECIFIC PROTEIN, PUTATIVE (AFU_ORTHOLOGUE AFUA_2G00130)-RELATED"/>
    <property type="match status" value="1"/>
</dbReference>
<feature type="domain" description="ATP-grasp" evidence="4">
    <location>
        <begin position="165"/>
        <end position="369"/>
    </location>
</feature>
<name>A0A7G5BVI6_9BACL</name>
<dbReference type="InterPro" id="IPR011761">
    <property type="entry name" value="ATP-grasp"/>
</dbReference>
<dbReference type="Pfam" id="PF18105">
    <property type="entry name" value="PGM1_C"/>
    <property type="match status" value="1"/>
</dbReference>